<dbReference type="GO" id="GO:0006508">
    <property type="term" value="P:proteolysis"/>
    <property type="evidence" value="ECO:0007669"/>
    <property type="project" value="UniProtKB-KW"/>
</dbReference>
<evidence type="ECO:0000256" key="4">
    <source>
        <dbReference type="ARBA" id="ARBA00022519"/>
    </source>
</evidence>
<dbReference type="HAMAP" id="MF_02081">
    <property type="entry name" value="MrdA_transpept"/>
    <property type="match status" value="1"/>
</dbReference>
<evidence type="ECO:0000256" key="1">
    <source>
        <dbReference type="ARBA" id="ARBA00004167"/>
    </source>
</evidence>
<dbReference type="EC" id="3.4.16.4" evidence="14"/>
<dbReference type="PANTHER" id="PTHR30627">
    <property type="entry name" value="PEPTIDOGLYCAN D,D-TRANSPEPTIDASE"/>
    <property type="match status" value="1"/>
</dbReference>
<dbReference type="OrthoDB" id="9789078at2"/>
<dbReference type="InterPro" id="IPR036138">
    <property type="entry name" value="PBP_dimer_sf"/>
</dbReference>
<evidence type="ECO:0000256" key="5">
    <source>
        <dbReference type="ARBA" id="ARBA00022645"/>
    </source>
</evidence>
<keyword evidence="7 14" id="KW-0812">Transmembrane</keyword>
<comment type="caution">
    <text evidence="18">The sequence shown here is derived from an EMBL/GenBank/DDBJ whole genome shotgun (WGS) entry which is preliminary data.</text>
</comment>
<comment type="subcellular location">
    <subcellularLocation>
        <location evidence="14">Cell inner membrane</location>
        <topology evidence="14">Single-pass membrane protein</topology>
    </subcellularLocation>
    <subcellularLocation>
        <location evidence="2">Cell membrane</location>
    </subcellularLocation>
    <subcellularLocation>
        <location evidence="1">Membrane</location>
        <topology evidence="1">Single-pass membrane protein</topology>
    </subcellularLocation>
</comment>
<dbReference type="EMBL" id="LFJJ01000153">
    <property type="protein sequence ID" value="KND59177.1"/>
    <property type="molecule type" value="Genomic_DNA"/>
</dbReference>
<organism evidence="18 19">
    <name type="scientific">Candidatus Burkholderia verschuerenii</name>
    <dbReference type="NCBI Taxonomy" id="242163"/>
    <lineage>
        <taxon>Bacteria</taxon>
        <taxon>Pseudomonadati</taxon>
        <taxon>Pseudomonadota</taxon>
        <taxon>Betaproteobacteria</taxon>
        <taxon>Burkholderiales</taxon>
        <taxon>Burkholderiaceae</taxon>
        <taxon>Burkholderia</taxon>
    </lineage>
</organism>
<dbReference type="PATRIC" id="fig|242163.4.peg.1611"/>
<feature type="transmembrane region" description="Helical" evidence="14">
    <location>
        <begin position="18"/>
        <end position="38"/>
    </location>
</feature>
<keyword evidence="12 14" id="KW-0472">Membrane</keyword>
<proteinExistence type="inferred from homology"/>
<accession>A0A0L0M948</accession>
<evidence type="ECO:0000256" key="7">
    <source>
        <dbReference type="ARBA" id="ARBA00022692"/>
    </source>
</evidence>
<dbReference type="InterPro" id="IPR050515">
    <property type="entry name" value="Beta-lactam/transpept"/>
</dbReference>
<dbReference type="Gene3D" id="3.30.1390.30">
    <property type="entry name" value="Penicillin-binding protein 2a, domain 3"/>
    <property type="match status" value="1"/>
</dbReference>
<dbReference type="InterPro" id="IPR001460">
    <property type="entry name" value="PCN-bd_Tpept"/>
</dbReference>
<protein>
    <recommendedName>
        <fullName evidence="14">Peptidoglycan D,D-transpeptidase MrdA</fullName>
        <ecNumber evidence="14">3.4.16.4</ecNumber>
    </recommendedName>
    <alternativeName>
        <fullName evidence="14">Penicillin-binding protein 2</fullName>
        <shortName evidence="14">PBP-2</shortName>
    </alternativeName>
</protein>
<sequence length="757" mass="82260">MTEIKNTEQQLSRFRLRVAAAGLFVFVCFGLIGLRFLYLQVWHFSKYSLQANENRISVAPIVPNRGIITDRNGIVLAKNYSTYTLEITPSKINGTLDEVIDQLADVVPIDTRDRRRFKKLLEDSKNFESLPIRTRLTDDEVAKFTAQRFRFPGVEVRARLFRQYPLGTTAAHVIGYIGRISQRDQERIDDASDANDQNSDHYDPRLDANNYKGTDYVGKIGVEQSYETELHGLTGFEEVEVTAGGRPVRTMSRTQATPGNNLQLSLDIGLQQVAEQAFSGKRGALVAIEPSTGDVLAFVSAPSFDPNSFVDGIDQQTWDALNNSPDHPLLNRPLHGTYPPGSTYKPFMALAALTLHKRTPGWGFQDPGFYTFGGHTFRNDVRSGQGWVDMNRAIVVSNDTYFYMLAHDLGVNAMANFMKPWGFGQITGIDIAGEARGILPSTEWKRKAYRKPEQQRWYEGETISLGIGQGYNSFTILQLAHATATLANNGVVMKPHLVRDIENPISKDTRAVVRDPSDKINVRQQDIDFVKRAMEGVITNGTAAKLFAGAQYQAAGKTGTAQVYSLQGSNYRGHGGTAEHLRDHALFIAFAPVEKPTIEIALIVENGGWGAESAGPIARKVLDYYLVDRMKPGAEAAAVAAAASATEDSGLPMIGGTQPPAAVALPASVAGKSPSFSPEAASDPSVATAASATVNPASVPKAPKPPKPASSPSAALPASSPDKTPAPKKRPRDPSPTMVRGNEGEVRTYAPSGGIDE</sequence>
<dbReference type="GO" id="GO:0071972">
    <property type="term" value="F:peptidoglycan L,D-transpeptidase activity"/>
    <property type="evidence" value="ECO:0007669"/>
    <property type="project" value="TreeGrafter"/>
</dbReference>
<dbReference type="GO" id="GO:0009002">
    <property type="term" value="F:serine-type D-Ala-D-Ala carboxypeptidase activity"/>
    <property type="evidence" value="ECO:0007669"/>
    <property type="project" value="UniProtKB-UniRule"/>
</dbReference>
<dbReference type="AlphaFoldDB" id="A0A0L0M948"/>
<keyword evidence="5 14" id="KW-0121">Carboxypeptidase</keyword>
<dbReference type="Pfam" id="PF03717">
    <property type="entry name" value="PBP_dimer"/>
    <property type="match status" value="1"/>
</dbReference>
<evidence type="ECO:0000256" key="13">
    <source>
        <dbReference type="ARBA" id="ARBA00023316"/>
    </source>
</evidence>
<reference evidence="19" key="1">
    <citation type="submission" date="2015-06" db="EMBL/GenBank/DDBJ databases">
        <title>Comparative genomics of Burkholderia leaf nodule symbionts.</title>
        <authorList>
            <person name="Carlier A."/>
            <person name="Eberl L."/>
            <person name="Pinto-Carbo M."/>
        </authorList>
    </citation>
    <scope>NUCLEOTIDE SEQUENCE [LARGE SCALE GENOMIC DNA]</scope>
    <source>
        <strain evidence="19">UZHbot4</strain>
    </source>
</reference>
<comment type="catalytic activity">
    <reaction evidence="14">
        <text>Preferential cleavage: (Ac)2-L-Lys-D-Ala-|-D-Ala. Also transpeptidation of peptidyl-alanyl moieties that are N-acyl substituents of D-alanine.</text>
        <dbReference type="EC" id="3.4.16.4"/>
    </reaction>
</comment>
<dbReference type="InterPro" id="IPR017790">
    <property type="entry name" value="Penicillin-binding_protein_2"/>
</dbReference>
<evidence type="ECO:0000313" key="19">
    <source>
        <dbReference type="Proteomes" id="UP000036959"/>
    </source>
</evidence>
<dbReference type="Gene3D" id="3.90.1310.10">
    <property type="entry name" value="Penicillin-binding protein 2a (Domain 2)"/>
    <property type="match status" value="1"/>
</dbReference>
<feature type="region of interest" description="Disordered" evidence="15">
    <location>
        <begin position="187"/>
        <end position="208"/>
    </location>
</feature>
<evidence type="ECO:0000256" key="9">
    <source>
        <dbReference type="ARBA" id="ARBA00022960"/>
    </source>
</evidence>
<evidence type="ECO:0000259" key="16">
    <source>
        <dbReference type="Pfam" id="PF00905"/>
    </source>
</evidence>
<comment type="similarity">
    <text evidence="14">Belongs to the transpeptidase family. MrdA subfamily.</text>
</comment>
<comment type="function">
    <text evidence="14">Catalyzes cross-linking of the peptidoglycan cell wall.</text>
</comment>
<evidence type="ECO:0000256" key="3">
    <source>
        <dbReference type="ARBA" id="ARBA00022475"/>
    </source>
</evidence>
<dbReference type="Proteomes" id="UP000036959">
    <property type="component" value="Unassembled WGS sequence"/>
</dbReference>
<feature type="compositionally biased region" description="Low complexity" evidence="15">
    <location>
        <begin position="710"/>
        <end position="721"/>
    </location>
</feature>
<name>A0A0L0M948_9BURK</name>
<feature type="domain" description="Penicillin-binding protein transpeptidase" evidence="16">
    <location>
        <begin position="283"/>
        <end position="622"/>
    </location>
</feature>
<comment type="caution">
    <text evidence="14">Lacks conserved residue(s) required for the propagation of feature annotation.</text>
</comment>
<comment type="pathway">
    <text evidence="14">Cell wall biogenesis; peptidoglycan biosynthesis.</text>
</comment>
<keyword evidence="8 14" id="KW-0378">Hydrolase</keyword>
<keyword evidence="3 14" id="KW-1003">Cell membrane</keyword>
<dbReference type="GO" id="GO:0005886">
    <property type="term" value="C:plasma membrane"/>
    <property type="evidence" value="ECO:0007669"/>
    <property type="project" value="UniProtKB-SubCell"/>
</dbReference>
<feature type="active site" description="Acyl-ester intermediate" evidence="14">
    <location>
        <position position="342"/>
    </location>
</feature>
<dbReference type="InterPro" id="IPR005311">
    <property type="entry name" value="PBP_dimer"/>
</dbReference>
<dbReference type="UniPathway" id="UPA00219"/>
<feature type="domain" description="Penicillin-binding protein dimerisation" evidence="17">
    <location>
        <begin position="61"/>
        <end position="250"/>
    </location>
</feature>
<evidence type="ECO:0000256" key="8">
    <source>
        <dbReference type="ARBA" id="ARBA00022801"/>
    </source>
</evidence>
<feature type="region of interest" description="Disordered" evidence="15">
    <location>
        <begin position="669"/>
        <end position="757"/>
    </location>
</feature>
<evidence type="ECO:0000256" key="10">
    <source>
        <dbReference type="ARBA" id="ARBA00022984"/>
    </source>
</evidence>
<keyword evidence="6 14" id="KW-0645">Protease</keyword>
<evidence type="ECO:0000256" key="6">
    <source>
        <dbReference type="ARBA" id="ARBA00022670"/>
    </source>
</evidence>
<evidence type="ECO:0000256" key="14">
    <source>
        <dbReference type="HAMAP-Rule" id="MF_02081"/>
    </source>
</evidence>
<dbReference type="Gene3D" id="3.40.710.10">
    <property type="entry name" value="DD-peptidase/beta-lactamase superfamily"/>
    <property type="match status" value="1"/>
</dbReference>
<dbReference type="Pfam" id="PF00905">
    <property type="entry name" value="Transpeptidase"/>
    <property type="match status" value="1"/>
</dbReference>
<evidence type="ECO:0000256" key="2">
    <source>
        <dbReference type="ARBA" id="ARBA00004236"/>
    </source>
</evidence>
<dbReference type="NCBIfam" id="TIGR03423">
    <property type="entry name" value="pbp2_mrdA"/>
    <property type="match status" value="1"/>
</dbReference>
<keyword evidence="19" id="KW-1185">Reference proteome</keyword>
<dbReference type="GO" id="GO:0008658">
    <property type="term" value="F:penicillin binding"/>
    <property type="evidence" value="ECO:0007669"/>
    <property type="project" value="InterPro"/>
</dbReference>
<keyword evidence="9 14" id="KW-0133">Cell shape</keyword>
<dbReference type="SUPFAM" id="SSF56519">
    <property type="entry name" value="Penicillin binding protein dimerisation domain"/>
    <property type="match status" value="1"/>
</dbReference>
<evidence type="ECO:0000256" key="11">
    <source>
        <dbReference type="ARBA" id="ARBA00022989"/>
    </source>
</evidence>
<keyword evidence="13 14" id="KW-0961">Cell wall biogenesis/degradation</keyword>
<keyword evidence="4 14" id="KW-0997">Cell inner membrane</keyword>
<dbReference type="GO" id="GO:0009252">
    <property type="term" value="P:peptidoglycan biosynthetic process"/>
    <property type="evidence" value="ECO:0007669"/>
    <property type="project" value="UniProtKB-UniRule"/>
</dbReference>
<dbReference type="InterPro" id="IPR012338">
    <property type="entry name" value="Beta-lactam/transpept-like"/>
</dbReference>
<dbReference type="GO" id="GO:0071555">
    <property type="term" value="P:cell wall organization"/>
    <property type="evidence" value="ECO:0007669"/>
    <property type="project" value="UniProtKB-KW"/>
</dbReference>
<keyword evidence="11 14" id="KW-1133">Transmembrane helix</keyword>
<dbReference type="SUPFAM" id="SSF56601">
    <property type="entry name" value="beta-lactamase/transpeptidase-like"/>
    <property type="match status" value="1"/>
</dbReference>
<keyword evidence="10 14" id="KW-0573">Peptidoglycan synthesis</keyword>
<evidence type="ECO:0000313" key="18">
    <source>
        <dbReference type="EMBL" id="KND59177.1"/>
    </source>
</evidence>
<gene>
    <name evidence="14" type="primary">mrdA</name>
    <name evidence="18" type="ORF">BVER_01180</name>
</gene>
<evidence type="ECO:0000256" key="15">
    <source>
        <dbReference type="SAM" id="MobiDB-lite"/>
    </source>
</evidence>
<evidence type="ECO:0000259" key="17">
    <source>
        <dbReference type="Pfam" id="PF03717"/>
    </source>
</evidence>
<dbReference type="RefSeq" id="WP_050454991.1">
    <property type="nucleotide sequence ID" value="NZ_LFJJ01000153.1"/>
</dbReference>
<dbReference type="GO" id="GO:0008360">
    <property type="term" value="P:regulation of cell shape"/>
    <property type="evidence" value="ECO:0007669"/>
    <property type="project" value="UniProtKB-KW"/>
</dbReference>
<evidence type="ECO:0000256" key="12">
    <source>
        <dbReference type="ARBA" id="ARBA00023136"/>
    </source>
</evidence>
<dbReference type="PANTHER" id="PTHR30627:SF2">
    <property type="entry name" value="PEPTIDOGLYCAN D,D-TRANSPEPTIDASE MRDA"/>
    <property type="match status" value="1"/>
</dbReference>